<protein>
    <submittedName>
        <fullName evidence="5">LacI family DNA-binding transcriptional regulator</fullName>
    </submittedName>
</protein>
<dbReference type="GO" id="GO:0003700">
    <property type="term" value="F:DNA-binding transcription factor activity"/>
    <property type="evidence" value="ECO:0007669"/>
    <property type="project" value="TreeGrafter"/>
</dbReference>
<dbReference type="SUPFAM" id="SSF53822">
    <property type="entry name" value="Periplasmic binding protein-like I"/>
    <property type="match status" value="1"/>
</dbReference>
<dbReference type="SUPFAM" id="SSF47413">
    <property type="entry name" value="lambda repressor-like DNA-binding domains"/>
    <property type="match status" value="1"/>
</dbReference>
<evidence type="ECO:0000259" key="4">
    <source>
        <dbReference type="PROSITE" id="PS50932"/>
    </source>
</evidence>
<dbReference type="InterPro" id="IPR046335">
    <property type="entry name" value="LacI/GalR-like_sensor"/>
</dbReference>
<organism evidence="5">
    <name type="scientific">Roseihalotalea indica</name>
    <dbReference type="NCBI Taxonomy" id="2867963"/>
    <lineage>
        <taxon>Bacteria</taxon>
        <taxon>Pseudomonadati</taxon>
        <taxon>Bacteroidota</taxon>
        <taxon>Cytophagia</taxon>
        <taxon>Cytophagales</taxon>
        <taxon>Catalimonadaceae</taxon>
        <taxon>Roseihalotalea</taxon>
    </lineage>
</organism>
<proteinExistence type="predicted"/>
<gene>
    <name evidence="5" type="ORF">K4G66_25560</name>
</gene>
<dbReference type="Gene3D" id="3.40.50.2300">
    <property type="match status" value="2"/>
</dbReference>
<dbReference type="EMBL" id="CP120682">
    <property type="protein sequence ID" value="WKN35739.1"/>
    <property type="molecule type" value="Genomic_DNA"/>
</dbReference>
<dbReference type="Gene3D" id="1.10.260.40">
    <property type="entry name" value="lambda repressor-like DNA-binding domains"/>
    <property type="match status" value="1"/>
</dbReference>
<keyword evidence="3" id="KW-0804">Transcription</keyword>
<dbReference type="PROSITE" id="PS50932">
    <property type="entry name" value="HTH_LACI_2"/>
    <property type="match status" value="1"/>
</dbReference>
<dbReference type="PANTHER" id="PTHR30146">
    <property type="entry name" value="LACI-RELATED TRANSCRIPTIONAL REPRESSOR"/>
    <property type="match status" value="1"/>
</dbReference>
<dbReference type="InterPro" id="IPR028082">
    <property type="entry name" value="Peripla_BP_I"/>
</dbReference>
<dbReference type="GO" id="GO:0000976">
    <property type="term" value="F:transcription cis-regulatory region binding"/>
    <property type="evidence" value="ECO:0007669"/>
    <property type="project" value="TreeGrafter"/>
</dbReference>
<evidence type="ECO:0000313" key="5">
    <source>
        <dbReference type="EMBL" id="WKN35739.1"/>
    </source>
</evidence>
<dbReference type="AlphaFoldDB" id="A0AA49JFM6"/>
<sequence>MKSHKEVTIYDIAKALDISAATVSRGLKDHPAIKKETKKRIQEAAQQMGYQQNIFASNLRKKKTNTIGVVVPHLNSYFMSAVIAGIEKVVTQEGYNLIISQSLESVKKEKANVTTMFNSRVDGLLVSLADDTEDITHFNFLLKKGIPLIFFDRVFDAPNCTSIVINNFQAGYDATRHLLEQGCRKIVHLAGNLTASVYEGRHAGYQRALADFDLEYDPKLILYPDLRDSDSGDIARKILAMDTLPDGIFTANDTSAAACLSELKRAGIRIPQDIAIVGFNNDPLSRVIEPPLTTIHYPGYEMGEVAAHTLINRLKNLPDNRLNTIVLQHELIVRESSLKK</sequence>
<dbReference type="Pfam" id="PF00356">
    <property type="entry name" value="LacI"/>
    <property type="match status" value="1"/>
</dbReference>
<reference evidence="5" key="2">
    <citation type="journal article" date="2024" name="Antonie Van Leeuwenhoek">
        <title>Roseihalotalea indica gen. nov., sp. nov., a halophilic Bacteroidetes from mesopelagic Southwest Indian Ocean with higher carbohydrate metabolic potential.</title>
        <authorList>
            <person name="Chen B."/>
            <person name="Zhang M."/>
            <person name="Lin D."/>
            <person name="Ye J."/>
            <person name="Tang K."/>
        </authorList>
    </citation>
    <scope>NUCLEOTIDE SEQUENCE</scope>
    <source>
        <strain evidence="5">TK19036</strain>
    </source>
</reference>
<name>A0AA49JFM6_9BACT</name>
<evidence type="ECO:0000256" key="3">
    <source>
        <dbReference type="ARBA" id="ARBA00023163"/>
    </source>
</evidence>
<dbReference type="SMART" id="SM00354">
    <property type="entry name" value="HTH_LACI"/>
    <property type="match status" value="1"/>
</dbReference>
<evidence type="ECO:0000256" key="1">
    <source>
        <dbReference type="ARBA" id="ARBA00023015"/>
    </source>
</evidence>
<dbReference type="Pfam" id="PF13377">
    <property type="entry name" value="Peripla_BP_3"/>
    <property type="match status" value="1"/>
</dbReference>
<feature type="domain" description="HTH lacI-type" evidence="4">
    <location>
        <begin position="7"/>
        <end position="61"/>
    </location>
</feature>
<reference evidence="5" key="1">
    <citation type="journal article" date="2023" name="Comput. Struct. Biotechnol. J.">
        <title>Discovery of a novel marine Bacteroidetes with a rich repertoire of carbohydrate-active enzymes.</title>
        <authorList>
            <person name="Chen B."/>
            <person name="Liu G."/>
            <person name="Chen Q."/>
            <person name="Wang H."/>
            <person name="Liu L."/>
            <person name="Tang K."/>
        </authorList>
    </citation>
    <scope>NUCLEOTIDE SEQUENCE</scope>
    <source>
        <strain evidence="5">TK19036</strain>
    </source>
</reference>
<dbReference type="InterPro" id="IPR010982">
    <property type="entry name" value="Lambda_DNA-bd_dom_sf"/>
</dbReference>
<dbReference type="CDD" id="cd06267">
    <property type="entry name" value="PBP1_LacI_sugar_binding-like"/>
    <property type="match status" value="1"/>
</dbReference>
<keyword evidence="2 5" id="KW-0238">DNA-binding</keyword>
<evidence type="ECO:0000256" key="2">
    <source>
        <dbReference type="ARBA" id="ARBA00023125"/>
    </source>
</evidence>
<keyword evidence="1" id="KW-0805">Transcription regulation</keyword>
<dbReference type="InterPro" id="IPR000843">
    <property type="entry name" value="HTH_LacI"/>
</dbReference>
<accession>A0AA49JFM6</accession>
<dbReference type="PANTHER" id="PTHR30146:SF109">
    <property type="entry name" value="HTH-TYPE TRANSCRIPTIONAL REGULATOR GALS"/>
    <property type="match status" value="1"/>
</dbReference>
<dbReference type="CDD" id="cd01392">
    <property type="entry name" value="HTH_LacI"/>
    <property type="match status" value="1"/>
</dbReference>